<proteinExistence type="inferred from homology"/>
<protein>
    <recommendedName>
        <fullName evidence="2">Protein FMC1 homolog</fullName>
    </recommendedName>
</protein>
<dbReference type="GeneTree" id="ENSGT00390000012258"/>
<evidence type="ECO:0000256" key="4">
    <source>
        <dbReference type="SAM" id="MobiDB-lite"/>
    </source>
</evidence>
<comment type="similarity">
    <text evidence="1">Belongs to the FMC1 family.</text>
</comment>
<dbReference type="InterPro" id="IPR037667">
    <property type="entry name" value="FMC1_homologue"/>
</dbReference>
<evidence type="ECO:0000313" key="5">
    <source>
        <dbReference type="Ensembl" id="ENSMSIP00000004991.1"/>
    </source>
</evidence>
<feature type="region of interest" description="Disordered" evidence="4">
    <location>
        <begin position="96"/>
        <end position="120"/>
    </location>
</feature>
<sequence>PNRKGLGFSCYNLTKNRTRGRLEELVSAARLALTSPGPTFAQAQSYYAQKHEHVTSEKLCRAQHELHFQAATYLCLLRSIRQHVALHQEFHGKGERSVEESAGLVGLQLPRQPGGKGWEP</sequence>
<reference evidence="5" key="2">
    <citation type="submission" date="2025-09" db="UniProtKB">
        <authorList>
            <consortium name="Ensembl"/>
        </authorList>
    </citation>
    <scope>IDENTIFICATION</scope>
</reference>
<dbReference type="Ensembl" id="ENSMSIT00000006335.1">
    <property type="protein sequence ID" value="ENSMSIP00000004991.1"/>
    <property type="gene ID" value="ENSMSIG00000004548.1"/>
</dbReference>
<dbReference type="AlphaFoldDB" id="A0A8C6GEW3"/>
<organism evidence="5 6">
    <name type="scientific">Mus spicilegus</name>
    <name type="common">Mound-building mouse</name>
    <dbReference type="NCBI Taxonomy" id="10103"/>
    <lineage>
        <taxon>Eukaryota</taxon>
        <taxon>Metazoa</taxon>
        <taxon>Chordata</taxon>
        <taxon>Craniata</taxon>
        <taxon>Vertebrata</taxon>
        <taxon>Euteleostomi</taxon>
        <taxon>Mammalia</taxon>
        <taxon>Eutheria</taxon>
        <taxon>Euarchontoglires</taxon>
        <taxon>Glires</taxon>
        <taxon>Rodentia</taxon>
        <taxon>Myomorpha</taxon>
        <taxon>Muroidea</taxon>
        <taxon>Muridae</taxon>
        <taxon>Murinae</taxon>
        <taxon>Mus</taxon>
        <taxon>Mus</taxon>
    </lineage>
</organism>
<accession>A0A8C6GEW3</accession>
<evidence type="ECO:0000313" key="6">
    <source>
        <dbReference type="Proteomes" id="UP000694415"/>
    </source>
</evidence>
<dbReference type="PANTHER" id="PTHR31716">
    <property type="entry name" value="PROTEIN FMC1 HOMOLOG"/>
    <property type="match status" value="1"/>
</dbReference>
<keyword evidence="6" id="KW-1185">Reference proteome</keyword>
<evidence type="ECO:0000256" key="1">
    <source>
        <dbReference type="ARBA" id="ARBA00009058"/>
    </source>
</evidence>
<reference evidence="5" key="1">
    <citation type="submission" date="2025-08" db="UniProtKB">
        <authorList>
            <consortium name="Ensembl"/>
        </authorList>
    </citation>
    <scope>IDENTIFICATION</scope>
</reference>
<dbReference type="Proteomes" id="UP000694415">
    <property type="component" value="Unplaced"/>
</dbReference>
<dbReference type="GO" id="GO:0005739">
    <property type="term" value="C:mitochondrion"/>
    <property type="evidence" value="ECO:0007669"/>
    <property type="project" value="TreeGrafter"/>
</dbReference>
<comment type="function">
    <text evidence="3">Plays a role in the assembly/stability of the mitochondrial membrane ATP synthase (F(1)F(0) ATP synthase or Complex V).</text>
</comment>
<evidence type="ECO:0000256" key="3">
    <source>
        <dbReference type="ARBA" id="ARBA00045742"/>
    </source>
</evidence>
<evidence type="ECO:0000256" key="2">
    <source>
        <dbReference type="ARBA" id="ARBA00013846"/>
    </source>
</evidence>
<dbReference type="PANTHER" id="PTHR31716:SF1">
    <property type="entry name" value="PROTEIN FMC1 HOMOLOG"/>
    <property type="match status" value="1"/>
</dbReference>
<name>A0A8C6GEW3_MUSSI</name>